<accession>A0A936ZFT6</accession>
<dbReference type="SUPFAM" id="SSF69635">
    <property type="entry name" value="Type III secretory system chaperone-like"/>
    <property type="match status" value="1"/>
</dbReference>
<dbReference type="InterPro" id="IPR010261">
    <property type="entry name" value="Tir_chaperone"/>
</dbReference>
<keyword evidence="2" id="KW-1185">Reference proteome</keyword>
<dbReference type="Proteomes" id="UP000613011">
    <property type="component" value="Unassembled WGS sequence"/>
</dbReference>
<sequence>MFQPSPSEEQARVNAWLRSLGAKTGLTLQLDDSGLCAVGHDCGLDCAIEVPDGHGMVYLRVPVLPWPSGGQPHVLAEHCLEASFLGMQTGGACFAVDRQDAELVLWTSRPLTALDENSFLAWVLALLETAAEWKQKLDEVYRTADVHLQETEALDKGFA</sequence>
<protein>
    <submittedName>
        <fullName evidence="1">Type III secretion system chaperone</fullName>
    </submittedName>
</protein>
<dbReference type="AlphaFoldDB" id="A0A936ZFT6"/>
<dbReference type="RefSeq" id="WP_201683120.1">
    <property type="nucleotide sequence ID" value="NZ_JAEQNA010000001.1"/>
</dbReference>
<dbReference type="EMBL" id="JAEQNA010000001">
    <property type="protein sequence ID" value="MBL0420132.1"/>
    <property type="molecule type" value="Genomic_DNA"/>
</dbReference>
<comment type="caution">
    <text evidence="1">The sequence shown here is derived from an EMBL/GenBank/DDBJ whole genome shotgun (WGS) entry which is preliminary data.</text>
</comment>
<evidence type="ECO:0000313" key="2">
    <source>
        <dbReference type="Proteomes" id="UP000613011"/>
    </source>
</evidence>
<gene>
    <name evidence="1" type="ORF">JI739_07200</name>
</gene>
<dbReference type="CDD" id="cd16364">
    <property type="entry name" value="T3SC_I-like"/>
    <property type="match status" value="1"/>
</dbReference>
<evidence type="ECO:0000313" key="1">
    <source>
        <dbReference type="EMBL" id="MBL0420132.1"/>
    </source>
</evidence>
<dbReference type="Pfam" id="PF05932">
    <property type="entry name" value="CesT"/>
    <property type="match status" value="1"/>
</dbReference>
<organism evidence="1 2">
    <name type="scientific">Ramlibacter aurantiacus</name>
    <dbReference type="NCBI Taxonomy" id="2801330"/>
    <lineage>
        <taxon>Bacteria</taxon>
        <taxon>Pseudomonadati</taxon>
        <taxon>Pseudomonadota</taxon>
        <taxon>Betaproteobacteria</taxon>
        <taxon>Burkholderiales</taxon>
        <taxon>Comamonadaceae</taxon>
        <taxon>Ramlibacter</taxon>
    </lineage>
</organism>
<proteinExistence type="predicted"/>
<name>A0A936ZFT6_9BURK</name>
<dbReference type="Gene3D" id="3.30.1460.10">
    <property type="match status" value="1"/>
</dbReference>
<reference evidence="1" key="1">
    <citation type="submission" date="2021-01" db="EMBL/GenBank/DDBJ databases">
        <title>Ramlibacter sp. strain AW1 16S ribosomal RNA gene Genome sequencing and assembly.</title>
        <authorList>
            <person name="Kang M."/>
        </authorList>
    </citation>
    <scope>NUCLEOTIDE SEQUENCE</scope>
    <source>
        <strain evidence="1">AW1</strain>
    </source>
</reference>
<dbReference type="GO" id="GO:0030254">
    <property type="term" value="P:protein secretion by the type III secretion system"/>
    <property type="evidence" value="ECO:0007669"/>
    <property type="project" value="InterPro"/>
</dbReference>